<dbReference type="PANTHER" id="PTHR43744">
    <property type="entry name" value="ABC TRANSPORTER PERMEASE PROTEIN MG189-RELATED-RELATED"/>
    <property type="match status" value="1"/>
</dbReference>
<comment type="similarity">
    <text evidence="7">Belongs to the binding-protein-dependent transport system permease family.</text>
</comment>
<gene>
    <name evidence="9" type="ORF">INP51_12495</name>
</gene>
<proteinExistence type="inferred from homology"/>
<reference evidence="9 10" key="1">
    <citation type="submission" date="2020-10" db="EMBL/GenBank/DDBJ databases">
        <title>Blautia liquoris sp.nov., isolated from the mud in a fermentation cellar used for the production of Chinese strong-flavoured liquor.</title>
        <authorList>
            <person name="Lu L."/>
        </authorList>
    </citation>
    <scope>NUCLEOTIDE SEQUENCE [LARGE SCALE GENOMIC DNA]</scope>
    <source>
        <strain evidence="9 10">LZLJ-3</strain>
    </source>
</reference>
<keyword evidence="2 7" id="KW-0813">Transport</keyword>
<dbReference type="PANTHER" id="PTHR43744:SF8">
    <property type="entry name" value="SN-GLYCEROL-3-PHOSPHATE TRANSPORT SYSTEM PERMEASE PROTEIN UGPE"/>
    <property type="match status" value="1"/>
</dbReference>
<keyword evidence="5 7" id="KW-1133">Transmembrane helix</keyword>
<keyword evidence="10" id="KW-1185">Reference proteome</keyword>
<feature type="transmembrane region" description="Helical" evidence="7">
    <location>
        <begin position="12"/>
        <end position="33"/>
    </location>
</feature>
<feature type="transmembrane region" description="Helical" evidence="7">
    <location>
        <begin position="191"/>
        <end position="212"/>
    </location>
</feature>
<evidence type="ECO:0000256" key="6">
    <source>
        <dbReference type="ARBA" id="ARBA00023136"/>
    </source>
</evidence>
<organism evidence="9 10">
    <name type="scientific">Blautia liquoris</name>
    <dbReference type="NCBI Taxonomy" id="2779518"/>
    <lineage>
        <taxon>Bacteria</taxon>
        <taxon>Bacillati</taxon>
        <taxon>Bacillota</taxon>
        <taxon>Clostridia</taxon>
        <taxon>Lachnospirales</taxon>
        <taxon>Lachnospiraceae</taxon>
        <taxon>Blautia</taxon>
    </lineage>
</organism>
<sequence>MKEDKNVKKVIIRTLTYFVLILGAAFCIIPLLWMVRSSLMNMTEIFAMPPKWIPSKFMWENYKEVFDTLPFGRYFLNSFVITVGCVVGTMLTSSICAYGLARIDWKGRNVVFACIISSMMLPFAVTLIPIFLMWRKIGIVDSLIPLIVPAWFGGGAFYIFLLRQFYMGIPRDFDEAAYLDGATHIQIFSKIILPITKPAMAVVGMFAFLNAWNDFLGPLVYLSSEKNYTVALGLQLFTGSYRGEWNLMMAAACLVLIPVIIIFAFGQRYMIEGITMSGVKG</sequence>
<keyword evidence="4 7" id="KW-0812">Transmembrane</keyword>
<protein>
    <submittedName>
        <fullName evidence="9">Carbohydrate ABC transporter permease</fullName>
    </submittedName>
</protein>
<dbReference type="GO" id="GO:0005886">
    <property type="term" value="C:plasma membrane"/>
    <property type="evidence" value="ECO:0007669"/>
    <property type="project" value="UniProtKB-SubCell"/>
</dbReference>
<dbReference type="InterPro" id="IPR000515">
    <property type="entry name" value="MetI-like"/>
</dbReference>
<evidence type="ECO:0000256" key="2">
    <source>
        <dbReference type="ARBA" id="ARBA00022448"/>
    </source>
</evidence>
<name>A0A7M2RHJ1_9FIRM</name>
<feature type="domain" description="ABC transmembrane type-1" evidence="8">
    <location>
        <begin position="75"/>
        <end position="266"/>
    </location>
</feature>
<keyword evidence="3" id="KW-1003">Cell membrane</keyword>
<dbReference type="SUPFAM" id="SSF161098">
    <property type="entry name" value="MetI-like"/>
    <property type="match status" value="1"/>
</dbReference>
<feature type="transmembrane region" description="Helical" evidence="7">
    <location>
        <begin position="245"/>
        <end position="266"/>
    </location>
</feature>
<dbReference type="InterPro" id="IPR035906">
    <property type="entry name" value="MetI-like_sf"/>
</dbReference>
<dbReference type="EMBL" id="CP063304">
    <property type="protein sequence ID" value="QOV18810.1"/>
    <property type="molecule type" value="Genomic_DNA"/>
</dbReference>
<dbReference type="Proteomes" id="UP000593601">
    <property type="component" value="Chromosome"/>
</dbReference>
<feature type="transmembrane region" description="Helical" evidence="7">
    <location>
        <begin position="110"/>
        <end position="131"/>
    </location>
</feature>
<dbReference type="CDD" id="cd06261">
    <property type="entry name" value="TM_PBP2"/>
    <property type="match status" value="1"/>
</dbReference>
<keyword evidence="6 7" id="KW-0472">Membrane</keyword>
<evidence type="ECO:0000259" key="8">
    <source>
        <dbReference type="PROSITE" id="PS50928"/>
    </source>
</evidence>
<comment type="subcellular location">
    <subcellularLocation>
        <location evidence="1 7">Cell membrane</location>
        <topology evidence="1 7">Multi-pass membrane protein</topology>
    </subcellularLocation>
</comment>
<dbReference type="KEGG" id="bliq:INP51_12495"/>
<dbReference type="AlphaFoldDB" id="A0A7M2RHJ1"/>
<evidence type="ECO:0000256" key="3">
    <source>
        <dbReference type="ARBA" id="ARBA00022475"/>
    </source>
</evidence>
<dbReference type="GO" id="GO:0055085">
    <property type="term" value="P:transmembrane transport"/>
    <property type="evidence" value="ECO:0007669"/>
    <property type="project" value="InterPro"/>
</dbReference>
<evidence type="ECO:0000256" key="5">
    <source>
        <dbReference type="ARBA" id="ARBA00022989"/>
    </source>
</evidence>
<dbReference type="Pfam" id="PF00528">
    <property type="entry name" value="BPD_transp_1"/>
    <property type="match status" value="1"/>
</dbReference>
<accession>A0A7M2RHJ1</accession>
<dbReference type="RefSeq" id="WP_193735172.1">
    <property type="nucleotide sequence ID" value="NZ_CP063304.1"/>
</dbReference>
<evidence type="ECO:0000256" key="4">
    <source>
        <dbReference type="ARBA" id="ARBA00022692"/>
    </source>
</evidence>
<evidence type="ECO:0000313" key="10">
    <source>
        <dbReference type="Proteomes" id="UP000593601"/>
    </source>
</evidence>
<feature type="transmembrane region" description="Helical" evidence="7">
    <location>
        <begin position="74"/>
        <end position="98"/>
    </location>
</feature>
<evidence type="ECO:0000256" key="1">
    <source>
        <dbReference type="ARBA" id="ARBA00004651"/>
    </source>
</evidence>
<dbReference type="Gene3D" id="1.10.3720.10">
    <property type="entry name" value="MetI-like"/>
    <property type="match status" value="1"/>
</dbReference>
<evidence type="ECO:0000313" key="9">
    <source>
        <dbReference type="EMBL" id="QOV18810.1"/>
    </source>
</evidence>
<evidence type="ECO:0000256" key="7">
    <source>
        <dbReference type="RuleBase" id="RU363032"/>
    </source>
</evidence>
<dbReference type="PROSITE" id="PS50928">
    <property type="entry name" value="ABC_TM1"/>
    <property type="match status" value="1"/>
</dbReference>
<feature type="transmembrane region" description="Helical" evidence="7">
    <location>
        <begin position="143"/>
        <end position="161"/>
    </location>
</feature>